<dbReference type="SMART" id="SM00240">
    <property type="entry name" value="FHA"/>
    <property type="match status" value="1"/>
</dbReference>
<dbReference type="Pfam" id="PF00498">
    <property type="entry name" value="FHA"/>
    <property type="match status" value="1"/>
</dbReference>
<dbReference type="InterPro" id="IPR000253">
    <property type="entry name" value="FHA_dom"/>
</dbReference>
<feature type="compositionally biased region" description="Acidic residues" evidence="1">
    <location>
        <begin position="275"/>
        <end position="290"/>
    </location>
</feature>
<evidence type="ECO:0000313" key="4">
    <source>
        <dbReference type="Proteomes" id="UP001140949"/>
    </source>
</evidence>
<dbReference type="PROSITE" id="PS50006">
    <property type="entry name" value="FHA_DOMAIN"/>
    <property type="match status" value="1"/>
</dbReference>
<feature type="compositionally biased region" description="Basic and acidic residues" evidence="1">
    <location>
        <begin position="140"/>
        <end position="149"/>
    </location>
</feature>
<feature type="region of interest" description="Disordered" evidence="1">
    <location>
        <begin position="114"/>
        <end position="160"/>
    </location>
</feature>
<reference evidence="3" key="1">
    <citation type="journal article" date="2023" name="GigaByte">
        <title>Genome assembly of the bearded iris, Iris pallida Lam.</title>
        <authorList>
            <person name="Bruccoleri R.E."/>
            <person name="Oakeley E.J."/>
            <person name="Faust A.M.E."/>
            <person name="Altorfer M."/>
            <person name="Dessus-Babus S."/>
            <person name="Burckhardt D."/>
            <person name="Oertli M."/>
            <person name="Naumann U."/>
            <person name="Petersen F."/>
            <person name="Wong J."/>
        </authorList>
    </citation>
    <scope>NUCLEOTIDE SEQUENCE</scope>
    <source>
        <strain evidence="3">GSM-AAB239-AS_SAM_17_03QT</strain>
    </source>
</reference>
<dbReference type="SUPFAM" id="SSF49879">
    <property type="entry name" value="SMAD/FHA domain"/>
    <property type="match status" value="1"/>
</dbReference>
<feature type="region of interest" description="Disordered" evidence="1">
    <location>
        <begin position="188"/>
        <end position="308"/>
    </location>
</feature>
<evidence type="ECO:0000313" key="3">
    <source>
        <dbReference type="EMBL" id="KAJ6795641.1"/>
    </source>
</evidence>
<comment type="caution">
    <text evidence="3">The sequence shown here is derived from an EMBL/GenBank/DDBJ whole genome shotgun (WGS) entry which is preliminary data.</text>
</comment>
<dbReference type="Gene3D" id="2.60.200.20">
    <property type="match status" value="1"/>
</dbReference>
<gene>
    <name evidence="3" type="ORF">M6B38_225740</name>
</gene>
<dbReference type="Proteomes" id="UP001140949">
    <property type="component" value="Unassembled WGS sequence"/>
</dbReference>
<sequence length="367" mass="40562">MATPVLRLVVEKGPKKGETLDRKPGTLIRIGRVVKGNTFAIKDPAISQHHLVIRFLPEASRWTLEDLGTSNGTLVNDAKIPPSDPFPLSDGDTVKIGETTSISVGIDAVAEAEVEERRNVRNRRGRAKKVEEVVVDSDAEEKSDVPKRNDTKRRGRSKKVDDPVGVVVKDDILEQVVEESIEELKNLRTGRPRRGKDAVAEVPVQESRNLRRGRPRRGDSSKVPERNEASGFVVEDSIDSPKNAGRTRARRAPARTRSSSAKIMAEEEKPFSNSEAEEVAGEEELDGDCDGGDKSKITGSGEQAEDVGRVEEETIVGIQKMTLGEWFDSMEKFLPMAINDVAEEIILSLREKARRFDEFIEKASDAC</sequence>
<feature type="domain" description="FHA" evidence="2">
    <location>
        <begin position="28"/>
        <end position="80"/>
    </location>
</feature>
<evidence type="ECO:0000259" key="2">
    <source>
        <dbReference type="PROSITE" id="PS50006"/>
    </source>
</evidence>
<reference evidence="3" key="2">
    <citation type="submission" date="2023-04" db="EMBL/GenBank/DDBJ databases">
        <authorList>
            <person name="Bruccoleri R.E."/>
            <person name="Oakeley E.J."/>
            <person name="Faust A.-M."/>
            <person name="Dessus-Babus S."/>
            <person name="Altorfer M."/>
            <person name="Burckhardt D."/>
            <person name="Oertli M."/>
            <person name="Naumann U."/>
            <person name="Petersen F."/>
            <person name="Wong J."/>
        </authorList>
    </citation>
    <scope>NUCLEOTIDE SEQUENCE</scope>
    <source>
        <strain evidence="3">GSM-AAB239-AS_SAM_17_03QT</strain>
        <tissue evidence="3">Leaf</tissue>
    </source>
</reference>
<accession>A0AAX6DVA5</accession>
<dbReference type="PANTHER" id="PTHR23308">
    <property type="entry name" value="NUCLEAR INHIBITOR OF PROTEIN PHOSPHATASE-1"/>
    <property type="match status" value="1"/>
</dbReference>
<dbReference type="InterPro" id="IPR050923">
    <property type="entry name" value="Cell_Proc_Reg/RNA_Proc"/>
</dbReference>
<keyword evidence="4" id="KW-1185">Reference proteome</keyword>
<dbReference type="AlphaFoldDB" id="A0AAX6DVA5"/>
<dbReference type="EMBL" id="JANAVB010041816">
    <property type="protein sequence ID" value="KAJ6795641.1"/>
    <property type="molecule type" value="Genomic_DNA"/>
</dbReference>
<proteinExistence type="predicted"/>
<feature type="compositionally biased region" description="Basic and acidic residues" evidence="1">
    <location>
        <begin position="216"/>
        <end position="228"/>
    </location>
</feature>
<protein>
    <submittedName>
        <fullName evidence="3">ABC transporter F family member 4</fullName>
    </submittedName>
</protein>
<organism evidence="3 4">
    <name type="scientific">Iris pallida</name>
    <name type="common">Sweet iris</name>
    <dbReference type="NCBI Taxonomy" id="29817"/>
    <lineage>
        <taxon>Eukaryota</taxon>
        <taxon>Viridiplantae</taxon>
        <taxon>Streptophyta</taxon>
        <taxon>Embryophyta</taxon>
        <taxon>Tracheophyta</taxon>
        <taxon>Spermatophyta</taxon>
        <taxon>Magnoliopsida</taxon>
        <taxon>Liliopsida</taxon>
        <taxon>Asparagales</taxon>
        <taxon>Iridaceae</taxon>
        <taxon>Iridoideae</taxon>
        <taxon>Irideae</taxon>
        <taxon>Iris</taxon>
    </lineage>
</organism>
<name>A0AAX6DVA5_IRIPA</name>
<dbReference type="InterPro" id="IPR008984">
    <property type="entry name" value="SMAD_FHA_dom_sf"/>
</dbReference>
<evidence type="ECO:0000256" key="1">
    <source>
        <dbReference type="SAM" id="MobiDB-lite"/>
    </source>
</evidence>
<feature type="compositionally biased region" description="Basic residues" evidence="1">
    <location>
        <begin position="245"/>
        <end position="254"/>
    </location>
</feature>